<dbReference type="OrthoDB" id="6537357at2"/>
<accession>A0A261TVT4</accession>
<organism evidence="1 2">
    <name type="scientific">Bordetella genomosp. 5</name>
    <dbReference type="NCBI Taxonomy" id="1395608"/>
    <lineage>
        <taxon>Bacteria</taxon>
        <taxon>Pseudomonadati</taxon>
        <taxon>Pseudomonadota</taxon>
        <taxon>Betaproteobacteria</taxon>
        <taxon>Burkholderiales</taxon>
        <taxon>Alcaligenaceae</taxon>
        <taxon>Bordetella</taxon>
    </lineage>
</organism>
<evidence type="ECO:0008006" key="3">
    <source>
        <dbReference type="Google" id="ProtNLM"/>
    </source>
</evidence>
<sequence length="194" mass="21048">MQTLLLRVPGVVFDVDAARALRTRLQAASPGMQVEIYAAAEADAPETYVYCTPASADNAAHEFAAVRAQATADGLAGDARVLDALADLEGASAGQASAWHYVVETDVLPEAEDDFNAWYGEEHMPGLAAVPGSVRARRWRAPEGGPRYHACYDLVSRETFGSPPWLAVRATDWSSRVRPAFRATKRTMFRRVPA</sequence>
<dbReference type="RefSeq" id="WP_094799303.1">
    <property type="nucleotide sequence ID" value="NZ_NEVP01000004.1"/>
</dbReference>
<dbReference type="AlphaFoldDB" id="A0A261TVT4"/>
<proteinExistence type="predicted"/>
<dbReference type="SUPFAM" id="SSF54909">
    <property type="entry name" value="Dimeric alpha+beta barrel"/>
    <property type="match status" value="1"/>
</dbReference>
<protein>
    <recommendedName>
        <fullName evidence="3">ABM domain-containing protein</fullName>
    </recommendedName>
</protein>
<evidence type="ECO:0000313" key="2">
    <source>
        <dbReference type="Proteomes" id="UP000216913"/>
    </source>
</evidence>
<comment type="caution">
    <text evidence="1">The sequence shown here is derived from an EMBL/GenBank/DDBJ whole genome shotgun (WGS) entry which is preliminary data.</text>
</comment>
<keyword evidence="2" id="KW-1185">Reference proteome</keyword>
<dbReference type="InterPro" id="IPR011008">
    <property type="entry name" value="Dimeric_a/b-barrel"/>
</dbReference>
<dbReference type="EMBL" id="NEVP01000004">
    <property type="protein sequence ID" value="OZI53798.1"/>
    <property type="molecule type" value="Genomic_DNA"/>
</dbReference>
<reference evidence="1 2" key="1">
    <citation type="submission" date="2017-05" db="EMBL/GenBank/DDBJ databases">
        <title>Complete and WGS of Bordetella genogroups.</title>
        <authorList>
            <person name="Spilker T."/>
            <person name="LiPuma J."/>
        </authorList>
    </citation>
    <scope>NUCLEOTIDE SEQUENCE [LARGE SCALE GENOMIC DNA]</scope>
    <source>
        <strain evidence="1 2">AU10456</strain>
    </source>
</reference>
<gene>
    <name evidence="1" type="ORF">CAL25_07530</name>
</gene>
<name>A0A261TVT4_9BORD</name>
<dbReference type="Proteomes" id="UP000216913">
    <property type="component" value="Unassembled WGS sequence"/>
</dbReference>
<evidence type="ECO:0000313" key="1">
    <source>
        <dbReference type="EMBL" id="OZI53798.1"/>
    </source>
</evidence>